<dbReference type="Pfam" id="PF00651">
    <property type="entry name" value="BTB"/>
    <property type="match status" value="1"/>
</dbReference>
<dbReference type="SUPFAM" id="SSF54695">
    <property type="entry name" value="POZ domain"/>
    <property type="match status" value="1"/>
</dbReference>
<keyword evidence="3" id="KW-1185">Reference proteome</keyword>
<dbReference type="Proteomes" id="UP000076722">
    <property type="component" value="Unassembled WGS sequence"/>
</dbReference>
<dbReference type="InterPro" id="IPR000210">
    <property type="entry name" value="BTB/POZ_dom"/>
</dbReference>
<protein>
    <recommendedName>
        <fullName evidence="1">BTB domain-containing protein</fullName>
    </recommendedName>
</protein>
<dbReference type="PROSITE" id="PS50097">
    <property type="entry name" value="BTB"/>
    <property type="match status" value="1"/>
</dbReference>
<dbReference type="Gene3D" id="3.30.710.10">
    <property type="entry name" value="Potassium Channel Kv1.1, Chain A"/>
    <property type="match status" value="1"/>
</dbReference>
<reference evidence="2 3" key="1">
    <citation type="journal article" date="2016" name="Mol. Biol. Evol.">
        <title>Comparative Genomics of Early-Diverging Mushroom-Forming Fungi Provides Insights into the Origins of Lignocellulose Decay Capabilities.</title>
        <authorList>
            <person name="Nagy L.G."/>
            <person name="Riley R."/>
            <person name="Tritt A."/>
            <person name="Adam C."/>
            <person name="Daum C."/>
            <person name="Floudas D."/>
            <person name="Sun H."/>
            <person name="Yadav J.S."/>
            <person name="Pangilinan J."/>
            <person name="Larsson K.H."/>
            <person name="Matsuura K."/>
            <person name="Barry K."/>
            <person name="Labutti K."/>
            <person name="Kuo R."/>
            <person name="Ohm R.A."/>
            <person name="Bhattacharya S.S."/>
            <person name="Shirouzu T."/>
            <person name="Yoshinaga Y."/>
            <person name="Martin F.M."/>
            <person name="Grigoriev I.V."/>
            <person name="Hibbett D.S."/>
        </authorList>
    </citation>
    <scope>NUCLEOTIDE SEQUENCE [LARGE SCALE GENOMIC DNA]</scope>
    <source>
        <strain evidence="2 3">HHB9708</strain>
    </source>
</reference>
<dbReference type="InterPro" id="IPR011333">
    <property type="entry name" value="SKP1/BTB/POZ_sf"/>
</dbReference>
<accession>A0A164W8E6</accession>
<gene>
    <name evidence="2" type="ORF">SISNIDRAFT_465089</name>
</gene>
<dbReference type="OrthoDB" id="3184970at2759"/>
<dbReference type="EMBL" id="KV419403">
    <property type="protein sequence ID" value="KZS94827.1"/>
    <property type="molecule type" value="Genomic_DNA"/>
</dbReference>
<sequence length="276" mass="31201">MSTSTPPTALPESSPMFNDPTADLLFVTSDNVLFRVHSLILRLGADHFRETLGIDRRTAPSTVLDIENRIPVPESSHVFSLILQFMYPYKNPTLEFQDAKQLHSFVNAVLCYGVEAAKDAIEDAIIQSPFLDQQPLYLYHIAESNKLARAHRAVLIKCLSLDFLQSPNEFIRLGGEHLTTIEFYRITHYKSRRADAAEDIASRLGSFGYHRCNYCEKVPCQGLQPRRTLACEALRRWPVSDAIPDIKASGCNAIHASWRAEISKAINDLPLFWPEN</sequence>
<dbReference type="CDD" id="cd18186">
    <property type="entry name" value="BTB_POZ_ZBTB_KLHL-like"/>
    <property type="match status" value="1"/>
</dbReference>
<dbReference type="STRING" id="1314777.A0A164W8E6"/>
<evidence type="ECO:0000259" key="1">
    <source>
        <dbReference type="PROSITE" id="PS50097"/>
    </source>
</evidence>
<evidence type="ECO:0000313" key="2">
    <source>
        <dbReference type="EMBL" id="KZS94827.1"/>
    </source>
</evidence>
<evidence type="ECO:0000313" key="3">
    <source>
        <dbReference type="Proteomes" id="UP000076722"/>
    </source>
</evidence>
<dbReference type="AlphaFoldDB" id="A0A164W8E6"/>
<organism evidence="2 3">
    <name type="scientific">Sistotremastrum niveocremeum HHB9708</name>
    <dbReference type="NCBI Taxonomy" id="1314777"/>
    <lineage>
        <taxon>Eukaryota</taxon>
        <taxon>Fungi</taxon>
        <taxon>Dikarya</taxon>
        <taxon>Basidiomycota</taxon>
        <taxon>Agaricomycotina</taxon>
        <taxon>Agaricomycetes</taxon>
        <taxon>Sistotremastrales</taxon>
        <taxon>Sistotremastraceae</taxon>
        <taxon>Sertulicium</taxon>
        <taxon>Sertulicium niveocremeum</taxon>
    </lineage>
</organism>
<feature type="domain" description="BTB" evidence="1">
    <location>
        <begin position="22"/>
        <end position="87"/>
    </location>
</feature>
<proteinExistence type="predicted"/>
<name>A0A164W8E6_9AGAM</name>